<dbReference type="Pfam" id="PF12833">
    <property type="entry name" value="HTH_18"/>
    <property type="match status" value="1"/>
</dbReference>
<keyword evidence="3 7" id="KW-0597">Phosphoprotein</keyword>
<feature type="chain" id="PRO_5046276418" description="histidine kinase" evidence="8">
    <location>
        <begin position="22"/>
        <end position="1373"/>
    </location>
</feature>
<evidence type="ECO:0000256" key="5">
    <source>
        <dbReference type="ARBA" id="ARBA00023125"/>
    </source>
</evidence>
<keyword evidence="6" id="KW-0804">Transcription</keyword>
<dbReference type="EC" id="2.7.13.3" evidence="2"/>
<dbReference type="SMART" id="SM00387">
    <property type="entry name" value="HATPase_c"/>
    <property type="match status" value="1"/>
</dbReference>
<dbReference type="InterPro" id="IPR003594">
    <property type="entry name" value="HATPase_dom"/>
</dbReference>
<dbReference type="InterPro" id="IPR001789">
    <property type="entry name" value="Sig_transdc_resp-reg_receiver"/>
</dbReference>
<comment type="caution">
    <text evidence="12">The sequence shown here is derived from an EMBL/GenBank/DDBJ whole genome shotgun (WGS) entry which is preliminary data.</text>
</comment>
<dbReference type="InterPro" id="IPR018062">
    <property type="entry name" value="HTH_AraC-typ_CS"/>
</dbReference>
<comment type="catalytic activity">
    <reaction evidence="1">
        <text>ATP + protein L-histidine = ADP + protein N-phospho-L-histidine.</text>
        <dbReference type="EC" id="2.7.13.3"/>
    </reaction>
</comment>
<name>A0ABU7XWM7_9FLAO</name>
<dbReference type="InterPro" id="IPR005467">
    <property type="entry name" value="His_kinase_dom"/>
</dbReference>
<evidence type="ECO:0000256" key="8">
    <source>
        <dbReference type="SAM" id="SignalP"/>
    </source>
</evidence>
<dbReference type="SUPFAM" id="SSF52172">
    <property type="entry name" value="CheY-like"/>
    <property type="match status" value="1"/>
</dbReference>
<dbReference type="CDD" id="cd00082">
    <property type="entry name" value="HisKA"/>
    <property type="match status" value="1"/>
</dbReference>
<dbReference type="Gene3D" id="1.10.10.60">
    <property type="entry name" value="Homeodomain-like"/>
    <property type="match status" value="1"/>
</dbReference>
<dbReference type="InterPro" id="IPR011110">
    <property type="entry name" value="Reg_prop"/>
</dbReference>
<dbReference type="SUPFAM" id="SSF50998">
    <property type="entry name" value="Quinoprotein alcohol dehydrogenase-like"/>
    <property type="match status" value="1"/>
</dbReference>
<evidence type="ECO:0000256" key="6">
    <source>
        <dbReference type="ARBA" id="ARBA00023163"/>
    </source>
</evidence>
<dbReference type="Gene3D" id="1.10.287.130">
    <property type="match status" value="1"/>
</dbReference>
<feature type="signal peptide" evidence="8">
    <location>
        <begin position="1"/>
        <end position="21"/>
    </location>
</feature>
<dbReference type="Gene3D" id="3.40.50.2300">
    <property type="match status" value="1"/>
</dbReference>
<dbReference type="InterPro" id="IPR011006">
    <property type="entry name" value="CheY-like_superfamily"/>
</dbReference>
<feature type="modified residue" description="4-aspartylphosphate" evidence="7">
    <location>
        <position position="1172"/>
    </location>
</feature>
<dbReference type="Gene3D" id="2.130.10.10">
    <property type="entry name" value="YVTN repeat-like/Quinoprotein amine dehydrogenase"/>
    <property type="match status" value="2"/>
</dbReference>
<dbReference type="Pfam" id="PF07495">
    <property type="entry name" value="Y_Y_Y"/>
    <property type="match status" value="1"/>
</dbReference>
<dbReference type="PROSITE" id="PS50110">
    <property type="entry name" value="RESPONSE_REGULATORY"/>
    <property type="match status" value="1"/>
</dbReference>
<keyword evidence="13" id="KW-1185">Reference proteome</keyword>
<dbReference type="Gene3D" id="3.30.565.10">
    <property type="entry name" value="Histidine kinase-like ATPase, C-terminal domain"/>
    <property type="match status" value="1"/>
</dbReference>
<keyword evidence="4" id="KW-0805">Transcription regulation</keyword>
<dbReference type="InterPro" id="IPR036097">
    <property type="entry name" value="HisK_dim/P_sf"/>
</dbReference>
<dbReference type="SMART" id="SM00388">
    <property type="entry name" value="HisKA"/>
    <property type="match status" value="1"/>
</dbReference>
<dbReference type="Pfam" id="PF00512">
    <property type="entry name" value="HisKA"/>
    <property type="match status" value="1"/>
</dbReference>
<dbReference type="SUPFAM" id="SSF46689">
    <property type="entry name" value="Homeodomain-like"/>
    <property type="match status" value="1"/>
</dbReference>
<dbReference type="PRINTS" id="PR00344">
    <property type="entry name" value="BCTRLSENSOR"/>
</dbReference>
<dbReference type="InterPro" id="IPR013783">
    <property type="entry name" value="Ig-like_fold"/>
</dbReference>
<feature type="domain" description="Response regulatory" evidence="11">
    <location>
        <begin position="1124"/>
        <end position="1239"/>
    </location>
</feature>
<organism evidence="12 13">
    <name type="scientific">Flavivirga spongiicola</name>
    <dbReference type="NCBI Taxonomy" id="421621"/>
    <lineage>
        <taxon>Bacteria</taxon>
        <taxon>Pseudomonadati</taxon>
        <taxon>Bacteroidota</taxon>
        <taxon>Flavobacteriia</taxon>
        <taxon>Flavobacteriales</taxon>
        <taxon>Flavobacteriaceae</taxon>
        <taxon>Flavivirga</taxon>
    </lineage>
</organism>
<gene>
    <name evidence="12" type="ORF">N1F79_18465</name>
</gene>
<dbReference type="InterPro" id="IPR011123">
    <property type="entry name" value="Y_Y_Y"/>
</dbReference>
<evidence type="ECO:0000256" key="3">
    <source>
        <dbReference type="ARBA" id="ARBA00022553"/>
    </source>
</evidence>
<dbReference type="InterPro" id="IPR004358">
    <property type="entry name" value="Sig_transdc_His_kin-like_C"/>
</dbReference>
<feature type="domain" description="HTH araC/xylS-type" evidence="9">
    <location>
        <begin position="1271"/>
        <end position="1370"/>
    </location>
</feature>
<dbReference type="InterPro" id="IPR009057">
    <property type="entry name" value="Homeodomain-like_sf"/>
</dbReference>
<dbReference type="Pfam" id="PF07494">
    <property type="entry name" value="Reg_prop"/>
    <property type="match status" value="8"/>
</dbReference>
<evidence type="ECO:0000256" key="2">
    <source>
        <dbReference type="ARBA" id="ARBA00012438"/>
    </source>
</evidence>
<evidence type="ECO:0000259" key="9">
    <source>
        <dbReference type="PROSITE" id="PS01124"/>
    </source>
</evidence>
<evidence type="ECO:0000256" key="4">
    <source>
        <dbReference type="ARBA" id="ARBA00023015"/>
    </source>
</evidence>
<evidence type="ECO:0000259" key="10">
    <source>
        <dbReference type="PROSITE" id="PS50109"/>
    </source>
</evidence>
<dbReference type="SMART" id="SM00342">
    <property type="entry name" value="HTH_ARAC"/>
    <property type="match status" value="1"/>
</dbReference>
<dbReference type="CDD" id="cd17574">
    <property type="entry name" value="REC_OmpR"/>
    <property type="match status" value="1"/>
</dbReference>
<dbReference type="PANTHER" id="PTHR43547:SF2">
    <property type="entry name" value="HYBRID SIGNAL TRANSDUCTION HISTIDINE KINASE C"/>
    <property type="match status" value="1"/>
</dbReference>
<keyword evidence="8" id="KW-0732">Signal</keyword>
<keyword evidence="5" id="KW-0238">DNA-binding</keyword>
<reference evidence="12 13" key="1">
    <citation type="submission" date="2022-09" db="EMBL/GenBank/DDBJ databases">
        <title>Genome sequencing of Flavivirga sp. MEBiC05379.</title>
        <authorList>
            <person name="Oh H.-M."/>
            <person name="Kwon K.K."/>
            <person name="Park M.J."/>
            <person name="Yang S.-H."/>
        </authorList>
    </citation>
    <scope>NUCLEOTIDE SEQUENCE [LARGE SCALE GENOMIC DNA]</scope>
    <source>
        <strain evidence="12 13">MEBiC05379</strain>
    </source>
</reference>
<evidence type="ECO:0000256" key="1">
    <source>
        <dbReference type="ARBA" id="ARBA00000085"/>
    </source>
</evidence>
<dbReference type="PROSITE" id="PS01124">
    <property type="entry name" value="HTH_ARAC_FAMILY_2"/>
    <property type="match status" value="1"/>
</dbReference>
<dbReference type="PROSITE" id="PS50109">
    <property type="entry name" value="HIS_KIN"/>
    <property type="match status" value="1"/>
</dbReference>
<accession>A0ABU7XWM7</accession>
<dbReference type="Proteomes" id="UP001337305">
    <property type="component" value="Unassembled WGS sequence"/>
</dbReference>
<dbReference type="EMBL" id="JAODOP010000004">
    <property type="protein sequence ID" value="MEF3835113.1"/>
    <property type="molecule type" value="Genomic_DNA"/>
</dbReference>
<dbReference type="Pfam" id="PF00072">
    <property type="entry name" value="Response_reg"/>
    <property type="match status" value="1"/>
</dbReference>
<dbReference type="SMART" id="SM00448">
    <property type="entry name" value="REC"/>
    <property type="match status" value="1"/>
</dbReference>
<protein>
    <recommendedName>
        <fullName evidence="2">histidine kinase</fullName>
        <ecNumber evidence="2">2.7.13.3</ecNumber>
    </recommendedName>
</protein>
<evidence type="ECO:0000313" key="12">
    <source>
        <dbReference type="EMBL" id="MEF3835113.1"/>
    </source>
</evidence>
<dbReference type="PROSITE" id="PS00041">
    <property type="entry name" value="HTH_ARAC_FAMILY_1"/>
    <property type="match status" value="1"/>
</dbReference>
<dbReference type="SUPFAM" id="SSF55874">
    <property type="entry name" value="ATPase domain of HSP90 chaperone/DNA topoisomerase II/histidine kinase"/>
    <property type="match status" value="1"/>
</dbReference>
<dbReference type="InterPro" id="IPR018060">
    <property type="entry name" value="HTH_AraC"/>
</dbReference>
<dbReference type="Pfam" id="PF02518">
    <property type="entry name" value="HATPase_c"/>
    <property type="match status" value="1"/>
</dbReference>
<dbReference type="InterPro" id="IPR003661">
    <property type="entry name" value="HisK_dim/P_dom"/>
</dbReference>
<dbReference type="PANTHER" id="PTHR43547">
    <property type="entry name" value="TWO-COMPONENT HISTIDINE KINASE"/>
    <property type="match status" value="1"/>
</dbReference>
<dbReference type="InterPro" id="IPR036890">
    <property type="entry name" value="HATPase_C_sf"/>
</dbReference>
<evidence type="ECO:0000256" key="7">
    <source>
        <dbReference type="PROSITE-ProRule" id="PRU00169"/>
    </source>
</evidence>
<dbReference type="InterPro" id="IPR015943">
    <property type="entry name" value="WD40/YVTN_repeat-like_dom_sf"/>
</dbReference>
<dbReference type="RefSeq" id="WP_303307406.1">
    <property type="nucleotide sequence ID" value="NZ_JAODOP010000004.1"/>
</dbReference>
<evidence type="ECO:0000259" key="11">
    <source>
        <dbReference type="PROSITE" id="PS50110"/>
    </source>
</evidence>
<dbReference type="InterPro" id="IPR011047">
    <property type="entry name" value="Quinoprotein_ADH-like_sf"/>
</dbReference>
<dbReference type="SUPFAM" id="SSF47384">
    <property type="entry name" value="Homodimeric domain of signal transducing histidine kinase"/>
    <property type="match status" value="1"/>
</dbReference>
<dbReference type="SUPFAM" id="SSF63829">
    <property type="entry name" value="Calcium-dependent phosphotriesterase"/>
    <property type="match status" value="2"/>
</dbReference>
<dbReference type="CDD" id="cd00075">
    <property type="entry name" value="HATPase"/>
    <property type="match status" value="1"/>
</dbReference>
<dbReference type="Gene3D" id="2.60.40.10">
    <property type="entry name" value="Immunoglobulins"/>
    <property type="match status" value="1"/>
</dbReference>
<sequence>MKLKKYIALMLFCLFIGFVFSQDQEQGINYKALKFKNFSLKEGLSQSSVLCILQDKKGFLWFGTRDGLNKYDGNEFKVFRHNSQDSTSLSHNFIKALYEDIKGNLWVGTIDGLNKFNPETNSFERYVIKTEKKGLDNFEVWSIVEDKEAYLWLGTSLGIKKIDTKEGVFVKAVYDESDKKLFTTPTRSLLITHNNELWIKTTEHIGAYNLKTQVAKYYPYPDNSVTELNKSNVSALYQDKKNNIWLGFKNGLALLNKEIDSFEFFSLKSKKNKAIKDHVRSICEDYLGNLWIGTYNGLYVLNQNKNSISHFTHDENNPNSLTQNSIYKIYQDIKGDIWIGTYAGGISYYDRSYDIFKHFHSGTNNTKLNYKVVSSIIEDKNDNLWIGTEGGGINVYNKKAGIFKYYTNNPNNSNSLSANNVKAMIQDHAGNFWIGTHDEGLNFLNPKKRPFKFKKFKNDSDNDNSLSNNRIISLFEDYENNIWIGTSGGGLNVLNNKTNTITRIEDPLFFAGNLIYKIAKTSNKNELLIGGSNGLAKINIETKQLSKVDYLKKNDLQVSVAILSVYEDGNRNLWIGTEGEGVYYYNKTTFETIKFDTKKGLPNDVIYGIVPDNDNHIWLSTNYGLSRINLQSFKIKNFNESDGLQSNEFNYGAYLKNKKGELLFGGANGFNIFNPNDIVENSFVPPVTITAFKVNNKPYLNITDSTDRITLKHKQNDFNFDFVALSYSQPNKNQYAYKLEGFDTDWNYIGNKKSATYTNLDEGDYIFRVKASNNDALWNEKGASIPITVLPAPWLTWWAYLLYSLVFAGVTLLIIKYSLIRIKERNELKEERLEKERIEEVNKLKLELFTNISHDFRTPLTLILGPLERLLKTENKDSFVRSQHEVMYRNASNLMELINQLLDFRKSESGKLLLSASQSNIVPFLKEIKLAFDELARAKSIDFSLTSTSDNILVWFDQTKLKKIIFNLLSNAFKFTPVGGKIILEISVAEKLKKGKANNCVKLKVTDNGRGISKANKKFIFDRFYQLGERSGTGIGLSLTKNLIELHKGTIKVKSNEDKGTSFTVKLPLGNTHLSSEQMVENIVPEEENNMFNLEKVAYVDKGVIAQKEQKRTEDKRTDKSLASILIVEDNAEVRTFIKSIFLNKYNVFDAENGENAIEIAKTQDIDLIISDVMMPIMDGMKMCNEIKTNIKTSHIPVILLTAKTSQEAQKSGYQIGADAYITKPFDANILEVRVINLLKSRKNLIDKFKKDIILQPKELTVTSSDEMFLKKAIDIVEQNLSNPEFSIVNFIDEMGTSRSVLYRKLKALTDQSISEFIKTIKLKRAAQLISKSDMNISEIAFDLGFNDLKHFRKSFKKVFKVLPSEYREENSN</sequence>
<evidence type="ECO:0000313" key="13">
    <source>
        <dbReference type="Proteomes" id="UP001337305"/>
    </source>
</evidence>
<feature type="domain" description="Histidine kinase" evidence="10">
    <location>
        <begin position="851"/>
        <end position="1071"/>
    </location>
</feature>
<proteinExistence type="predicted"/>